<evidence type="ECO:0000313" key="2">
    <source>
        <dbReference type="EMBL" id="CAL1161488.1"/>
    </source>
</evidence>
<proteinExistence type="predicted"/>
<organism evidence="1">
    <name type="scientific">Cladocopium goreaui</name>
    <dbReference type="NCBI Taxonomy" id="2562237"/>
    <lineage>
        <taxon>Eukaryota</taxon>
        <taxon>Sar</taxon>
        <taxon>Alveolata</taxon>
        <taxon>Dinophyceae</taxon>
        <taxon>Suessiales</taxon>
        <taxon>Symbiodiniaceae</taxon>
        <taxon>Cladocopium</taxon>
    </lineage>
</organism>
<gene>
    <name evidence="1" type="ORF">C1SCF055_LOCUS33583</name>
</gene>
<dbReference type="AlphaFoldDB" id="A0A9P1GCP8"/>
<keyword evidence="3" id="KW-1185">Reference proteome</keyword>
<evidence type="ECO:0000313" key="3">
    <source>
        <dbReference type="Proteomes" id="UP001152797"/>
    </source>
</evidence>
<dbReference type="EMBL" id="CAMXCT010004201">
    <property type="protein sequence ID" value="CAI4008113.1"/>
    <property type="molecule type" value="Genomic_DNA"/>
</dbReference>
<accession>A0A9P1GCP8</accession>
<name>A0A9P1GCP8_9DINO</name>
<dbReference type="EMBL" id="CAMXCT020004201">
    <property type="protein sequence ID" value="CAL1161488.1"/>
    <property type="molecule type" value="Genomic_DNA"/>
</dbReference>
<sequence>MHMAPKKETQDKSLTKPLLSWENCCDPYSFGAVGNQECWLHLALEEQRDDLHEVDMDAYFVRCCHAGTGG</sequence>
<dbReference type="Proteomes" id="UP001152797">
    <property type="component" value="Unassembled WGS sequence"/>
</dbReference>
<dbReference type="EMBL" id="CAMXCT030004201">
    <property type="protein sequence ID" value="CAL4795425.1"/>
    <property type="molecule type" value="Genomic_DNA"/>
</dbReference>
<comment type="caution">
    <text evidence="1">The sequence shown here is derived from an EMBL/GenBank/DDBJ whole genome shotgun (WGS) entry which is preliminary data.</text>
</comment>
<reference evidence="1" key="1">
    <citation type="submission" date="2022-10" db="EMBL/GenBank/DDBJ databases">
        <authorList>
            <person name="Chen Y."/>
            <person name="Dougan E. K."/>
            <person name="Chan C."/>
            <person name="Rhodes N."/>
            <person name="Thang M."/>
        </authorList>
    </citation>
    <scope>NUCLEOTIDE SEQUENCE</scope>
</reference>
<evidence type="ECO:0000313" key="1">
    <source>
        <dbReference type="EMBL" id="CAI4008113.1"/>
    </source>
</evidence>
<reference evidence="2" key="2">
    <citation type="submission" date="2024-04" db="EMBL/GenBank/DDBJ databases">
        <authorList>
            <person name="Chen Y."/>
            <person name="Shah S."/>
            <person name="Dougan E. K."/>
            <person name="Thang M."/>
            <person name="Chan C."/>
        </authorList>
    </citation>
    <scope>NUCLEOTIDE SEQUENCE [LARGE SCALE GENOMIC DNA]</scope>
</reference>
<protein>
    <submittedName>
        <fullName evidence="1">Uncharacterized protein</fullName>
    </submittedName>
</protein>